<dbReference type="Pfam" id="PF00756">
    <property type="entry name" value="Esterase"/>
    <property type="match status" value="1"/>
</dbReference>
<feature type="signal peptide" evidence="1">
    <location>
        <begin position="1"/>
        <end position="22"/>
    </location>
</feature>
<dbReference type="Gene3D" id="3.40.50.1820">
    <property type="entry name" value="alpha/beta hydrolase"/>
    <property type="match status" value="1"/>
</dbReference>
<dbReference type="EMBL" id="JAATJH010000009">
    <property type="protein sequence ID" value="NJC28241.1"/>
    <property type="molecule type" value="Genomic_DNA"/>
</dbReference>
<dbReference type="PANTHER" id="PTHR48098">
    <property type="entry name" value="ENTEROCHELIN ESTERASE-RELATED"/>
    <property type="match status" value="1"/>
</dbReference>
<dbReference type="InterPro" id="IPR000801">
    <property type="entry name" value="Esterase-like"/>
</dbReference>
<evidence type="ECO:0000313" key="3">
    <source>
        <dbReference type="Proteomes" id="UP000770785"/>
    </source>
</evidence>
<dbReference type="PROSITE" id="PS51257">
    <property type="entry name" value="PROKAR_LIPOPROTEIN"/>
    <property type="match status" value="1"/>
</dbReference>
<accession>A0ABX0XFZ2</accession>
<dbReference type="SUPFAM" id="SSF53474">
    <property type="entry name" value="alpha/beta-Hydrolases"/>
    <property type="match status" value="1"/>
</dbReference>
<reference evidence="2 3" key="1">
    <citation type="submission" date="2020-03" db="EMBL/GenBank/DDBJ databases">
        <title>Genomic Encyclopedia of Type Strains, Phase IV (KMG-IV): sequencing the most valuable type-strain genomes for metagenomic binning, comparative biology and taxonomic classification.</title>
        <authorList>
            <person name="Goeker M."/>
        </authorList>
    </citation>
    <scope>NUCLEOTIDE SEQUENCE [LARGE SCALE GENOMIC DNA]</scope>
    <source>
        <strain evidence="2 3">DSM 105096</strain>
    </source>
</reference>
<dbReference type="Proteomes" id="UP000770785">
    <property type="component" value="Unassembled WGS sequence"/>
</dbReference>
<keyword evidence="1" id="KW-0732">Signal</keyword>
<comment type="caution">
    <text evidence="2">The sequence shown here is derived from an EMBL/GenBank/DDBJ whole genome shotgun (WGS) entry which is preliminary data.</text>
</comment>
<dbReference type="InterPro" id="IPR050583">
    <property type="entry name" value="Mycobacterial_A85_antigen"/>
</dbReference>
<evidence type="ECO:0000313" key="2">
    <source>
        <dbReference type="EMBL" id="NJC28241.1"/>
    </source>
</evidence>
<evidence type="ECO:0000256" key="1">
    <source>
        <dbReference type="SAM" id="SignalP"/>
    </source>
</evidence>
<organism evidence="2 3">
    <name type="scientific">Neolewinella antarctica</name>
    <dbReference type="NCBI Taxonomy" id="442734"/>
    <lineage>
        <taxon>Bacteria</taxon>
        <taxon>Pseudomonadati</taxon>
        <taxon>Bacteroidota</taxon>
        <taxon>Saprospiria</taxon>
        <taxon>Saprospirales</taxon>
        <taxon>Lewinellaceae</taxon>
        <taxon>Neolewinella</taxon>
    </lineage>
</organism>
<name>A0ABX0XFZ2_9BACT</name>
<sequence length="492" mass="54409">MMMHRILFIVLALGFLSCATEAQVGGNSTAFVVKVADKLQKETRPEGRLVIHVKDEAGKSETFGVSIKGLDGGAVTIRSSDNWTNSGDNKFSELTTGRYTVWAEYHQKQYPISDSLPNTLRSEEKAIEFGNGEASLVLTEARREPVLVETDLVHSFEMRSLALSTFHGADVLVKAAVLLPAGYAANPGKRYPIRYNVAGYGGRFTRVQRLVEEQGFMDWYGADEGPNVISVFLDSDGPYGDNYQLNSANSGPFGDALIEELIPAIEADYRVLPGAENRFVDGCSTGGWVSLALMTFYPDSFGAVYSYSPDPVSFNWMQLINLYEDENAFYNRDGYLTPTHRTINGRPTLSVKREVSDENVVSGSGSYTSSKSQWGAWNAVYSGRGADGLPKPVFDPVSGVIDPAVVKEWEKFDLLKHTKENWPTLGPKLAGKVYVWMGDMDNYYLNNALREYDAFLKQATGPASDAVIEFVAMEGHCSLFSQRRVLERIMGR</sequence>
<protein>
    <recommendedName>
        <fullName evidence="4">Esterase</fullName>
    </recommendedName>
</protein>
<dbReference type="RefSeq" id="WP_168040056.1">
    <property type="nucleotide sequence ID" value="NZ_JAATJH010000009.1"/>
</dbReference>
<gene>
    <name evidence="2" type="ORF">GGR27_003762</name>
</gene>
<dbReference type="PANTHER" id="PTHR48098:SF3">
    <property type="entry name" value="IRON(III) ENTEROBACTIN ESTERASE"/>
    <property type="match status" value="1"/>
</dbReference>
<dbReference type="InterPro" id="IPR029058">
    <property type="entry name" value="AB_hydrolase_fold"/>
</dbReference>
<evidence type="ECO:0008006" key="4">
    <source>
        <dbReference type="Google" id="ProtNLM"/>
    </source>
</evidence>
<feature type="chain" id="PRO_5046482411" description="Esterase" evidence="1">
    <location>
        <begin position="23"/>
        <end position="492"/>
    </location>
</feature>
<proteinExistence type="predicted"/>
<keyword evidence="3" id="KW-1185">Reference proteome</keyword>